<proteinExistence type="predicted"/>
<reference evidence="1 2" key="1">
    <citation type="journal article" date="2021" name="Chemosphere">
        <title>Bioballs carrying a syntrophic Rhodococcus and Mycolicibacterium consortium for simultaneous sorption and biodegradation of fuel oil in contaminated freshwater.</title>
        <authorList>
            <person name="Naloka K."/>
            <person name="Polrit D."/>
            <person name="Muangchinda C."/>
            <person name="Thoetkiattikul H."/>
            <person name="Pinyakong O."/>
        </authorList>
    </citation>
    <scope>NUCLEOTIDE SEQUENCE [LARGE SCALE GENOMIC DNA]</scope>
    <source>
        <strain evidence="1 2">J101</strain>
    </source>
</reference>
<keyword evidence="2" id="KW-1185">Reference proteome</keyword>
<evidence type="ECO:0000313" key="1">
    <source>
        <dbReference type="EMBL" id="MDZ5085771.1"/>
    </source>
</evidence>
<comment type="caution">
    <text evidence="1">The sequence shown here is derived from an EMBL/GenBank/DDBJ whole genome shotgun (WGS) entry which is preliminary data.</text>
</comment>
<organism evidence="1 2">
    <name type="scientific">Mycolicibacterium parafortuitum</name>
    <name type="common">Mycobacterium parafortuitum</name>
    <dbReference type="NCBI Taxonomy" id="39692"/>
    <lineage>
        <taxon>Bacteria</taxon>
        <taxon>Bacillati</taxon>
        <taxon>Actinomycetota</taxon>
        <taxon>Actinomycetes</taxon>
        <taxon>Mycobacteriales</taxon>
        <taxon>Mycobacteriaceae</taxon>
        <taxon>Mycolicibacterium</taxon>
    </lineage>
</organism>
<sequence>MSGHNETNRGPVFLLRVAVAVIGLIFILGVYPLTVVWPSGWAWGHGSSHYLAMIIGLYATLGVFLLMATRDPLANRSLIWFTAVSSAVHAVIMAVQALADAGERGHLVGDVPALLIVAIVLALLMRRAETPRSMTSAPHTP</sequence>
<dbReference type="EMBL" id="JAOXLN010000008">
    <property type="protein sequence ID" value="MDZ5085771.1"/>
    <property type="molecule type" value="Genomic_DNA"/>
</dbReference>
<dbReference type="Proteomes" id="UP001289645">
    <property type="component" value="Unassembled WGS sequence"/>
</dbReference>
<evidence type="ECO:0000313" key="2">
    <source>
        <dbReference type="Proteomes" id="UP001289645"/>
    </source>
</evidence>
<protein>
    <submittedName>
        <fullName evidence="1">Uncharacterized protein</fullName>
    </submittedName>
</protein>
<name>A0ACC6MFL4_MYCPF</name>
<accession>A0ACC6MFL4</accession>
<gene>
    <name evidence="1" type="ORF">OHX15_10270</name>
</gene>